<sequence>MNELFRLQLVSLSTDTKSDGAAVSVLIHVETASGGSGRATVGTDKVGELNSEASLLAARLSYAAASVVSQVEDGVPLSRSAAVEKLQGRPQSTVYLSGGGRLFLLHPIEGNTFLVSLLIPPVVWSLMGPVSLQVMLATAVSGYEISPDVAAVSSVPMYYSLRDRITESPAAVEKAVHDRFRKILEFATYLKECQHDGFVPPDGLASTGGEGVRSLQRMCYEFPGHSDASGHLTATLQQLIWSATSPTDVVSLSGAIASGGMREGYKRLVVTAATLWYRGRLLFHSGSFEDYALYLLPVGVVAFADKCLSDRKPSPAHQPVAVKCFAMQMRTGADCLRTVGYSKRHDAAHSGAGVCLSFVSSKGWVIVLQTEAALNSFAGASVQHLVTGVTNLITTTLQAPRFGDLVEQFAPGRLVMDSSRAIAGATPFLHVARAIRHLGVFEHHCAGVTYAPPRLQDFCTFRYSKGAADSVTPAEQWLPWPRHLSRAALGMVSFSCRLLRHGHGPRLLRQSNVPLKPLSLSVLRGPDATVVLLTVPLHGPKVGIALLLMEVNPEALVASVADLRAFARWFLTRVV</sequence>
<protein>
    <submittedName>
        <fullName evidence="1">Uncharacterized protein</fullName>
    </submittedName>
</protein>
<organism evidence="1">
    <name type="scientific">Trypanosoma vivax (strain Y486)</name>
    <dbReference type="NCBI Taxonomy" id="1055687"/>
    <lineage>
        <taxon>Eukaryota</taxon>
        <taxon>Discoba</taxon>
        <taxon>Euglenozoa</taxon>
        <taxon>Kinetoplastea</taxon>
        <taxon>Metakinetoplastina</taxon>
        <taxon>Trypanosomatida</taxon>
        <taxon>Trypanosomatidae</taxon>
        <taxon>Trypanosoma</taxon>
        <taxon>Duttonella</taxon>
    </lineage>
</organism>
<dbReference type="VEuPathDB" id="TriTrypDB:TvY486_1105840"/>
<accession>G0UBB2</accession>
<evidence type="ECO:0000313" key="1">
    <source>
        <dbReference type="EMBL" id="CCC53100.1"/>
    </source>
</evidence>
<dbReference type="EMBL" id="HE573027">
    <property type="protein sequence ID" value="CCC53100.1"/>
    <property type="molecule type" value="Genomic_DNA"/>
</dbReference>
<reference evidence="1" key="1">
    <citation type="journal article" date="2012" name="Proc. Natl. Acad. Sci. U.S.A.">
        <title>Antigenic diversity is generated by distinct evolutionary mechanisms in African trypanosome species.</title>
        <authorList>
            <person name="Jackson A.P."/>
            <person name="Berry A."/>
            <person name="Aslett M."/>
            <person name="Allison H.C."/>
            <person name="Burton P."/>
            <person name="Vavrova-Anderson J."/>
            <person name="Brown R."/>
            <person name="Browne H."/>
            <person name="Corton N."/>
            <person name="Hauser H."/>
            <person name="Gamble J."/>
            <person name="Gilderthorp R."/>
            <person name="Marcello L."/>
            <person name="McQuillan J."/>
            <person name="Otto T.D."/>
            <person name="Quail M.A."/>
            <person name="Sanders M.J."/>
            <person name="van Tonder A."/>
            <person name="Ginger M.L."/>
            <person name="Field M.C."/>
            <person name="Barry J.D."/>
            <person name="Hertz-Fowler C."/>
            <person name="Berriman M."/>
        </authorList>
    </citation>
    <scope>NUCLEOTIDE SEQUENCE</scope>
    <source>
        <strain evidence="1">Y486</strain>
    </source>
</reference>
<dbReference type="OMA" id="APMPHIV"/>
<name>G0UBB2_TRYVY</name>
<gene>
    <name evidence="1" type="ORF">TVY486_1105840</name>
</gene>
<proteinExistence type="predicted"/>
<dbReference type="AlphaFoldDB" id="G0UBB2"/>